<evidence type="ECO:0000313" key="31">
    <source>
        <dbReference type="Proteomes" id="UP000001811"/>
    </source>
</evidence>
<keyword evidence="7" id="KW-0645">Protease</keyword>
<feature type="transmembrane region" description="Helical" evidence="26">
    <location>
        <begin position="117"/>
        <end position="140"/>
    </location>
</feature>
<accession>G1T6T0</accession>
<dbReference type="InterPro" id="IPR003137">
    <property type="entry name" value="PA_domain"/>
</dbReference>
<keyword evidence="17" id="KW-0325">Glycoprotein</keyword>
<evidence type="ECO:0000256" key="19">
    <source>
        <dbReference type="ARBA" id="ARBA00052003"/>
    </source>
</evidence>
<evidence type="ECO:0000256" key="6">
    <source>
        <dbReference type="ARBA" id="ARBA00022645"/>
    </source>
</evidence>
<dbReference type="SUPFAM" id="SSF47672">
    <property type="entry name" value="Transferrin receptor-like dimerisation domain"/>
    <property type="match status" value="1"/>
</dbReference>
<evidence type="ECO:0000256" key="1">
    <source>
        <dbReference type="ARBA" id="ARBA00001947"/>
    </source>
</evidence>
<dbReference type="FunFam" id="1.20.930.40:FF:000001">
    <property type="entry name" value="N-acetylated-alpha-linked acidic dipeptidase 2"/>
    <property type="match status" value="1"/>
</dbReference>
<comment type="similarity">
    <text evidence="3">Belongs to the peptidase M28 family. M28B subfamily.</text>
</comment>
<keyword evidence="6" id="KW-0121">Carboxypeptidase</keyword>
<dbReference type="FunFam" id="3.50.30.30:FF:000002">
    <property type="entry name" value="N-acetylated-alpha-linked acidic dipeptidase 2"/>
    <property type="match status" value="1"/>
</dbReference>
<evidence type="ECO:0000256" key="23">
    <source>
        <dbReference type="ARBA" id="ARBA00079476"/>
    </source>
</evidence>
<evidence type="ECO:0000256" key="9">
    <source>
        <dbReference type="ARBA" id="ARBA00022723"/>
    </source>
</evidence>
<dbReference type="EC" id="3.4.17.21" evidence="21"/>
<dbReference type="InterPro" id="IPR036757">
    <property type="entry name" value="TFR-like_dimer_dom_sf"/>
</dbReference>
<evidence type="ECO:0000256" key="13">
    <source>
        <dbReference type="ARBA" id="ARBA00022989"/>
    </source>
</evidence>
<dbReference type="InterPro" id="IPR046450">
    <property type="entry name" value="PA_dom_sf"/>
</dbReference>
<evidence type="ECO:0000259" key="28">
    <source>
        <dbReference type="Pfam" id="PF04253"/>
    </source>
</evidence>
<dbReference type="GO" id="GO:0004181">
    <property type="term" value="F:metallocarboxypeptidase activity"/>
    <property type="evidence" value="ECO:0007669"/>
    <property type="project" value="UniProtKB-EC"/>
</dbReference>
<dbReference type="Gene3D" id="3.50.30.30">
    <property type="match status" value="1"/>
</dbReference>
<evidence type="ECO:0000256" key="4">
    <source>
        <dbReference type="ARBA" id="ARBA00011738"/>
    </source>
</evidence>
<keyword evidence="18" id="KW-0511">Multifunctional enzyme</keyword>
<evidence type="ECO:0000256" key="7">
    <source>
        <dbReference type="ARBA" id="ARBA00022670"/>
    </source>
</evidence>
<dbReference type="GO" id="GO:0005886">
    <property type="term" value="C:plasma membrane"/>
    <property type="evidence" value="ECO:0007669"/>
    <property type="project" value="UniProtKB-SubCell"/>
</dbReference>
<sequence>MIRTLQQPLPGFTGFTQRKLPANRKNSSSDCSAFSLPPLRAPGDRWGQAKLGQRCQLFFTLCTDQEGGGGFGQGPRLLTAFPARALDWLLCSSQATDSSRRSRLRAEEAMANSRGRLYLWMCLAAALASFLAGFMVGWFIKPFKGTTTSVRYHQSIRWKLVSEMKAENIKSFLRSFTKLPHLAGTEQNLLLAKKIQTQWKKFGLDSAKLVHYDVLLSYPNETNANYISIVNEHGIEIFKTTSLEPAPDGYENVTNIVPPYNAFSAQGTPEGDLVYVNYARTEDFFKLEREMNINCTGKIVIARYGKIFRGNKVKNAMLAGAIGIILYSDPADYFAPEVQPYPKGWNLPGTAAQRGNVLNLNGAGDPLTPGYPAKEYTFRLNVEEGVGIPQIPVHPIGYNDAEILLRYLGGTAPPDESWKGTLNVGYRIGPGFVGSDSFRKVRMHVHNINKITRIYNVIGTITGSVEPDRYVILGGHRDSWVFGGIDPTSGTAVLQEIAQSFGKLITKGWRPRRTIIFASWDAEEFGLLGSTEWAEENAKILQERSIAYINSDSSIEGNYTLRVDCTPLLYQLVYKLTKEISSPDDGFESKSLYESWLEKDPSPENKDFPRINKLGSGSDFEAYFQRLGIASGRARYTKNRKTDKYSSYPVYHTIYETFELVENFYDPTFKKQLSVAQLRGSLVYELADSTIIPFNIQDYAKALKNYATSIYNLSKKHDQQLKEYGVSFDSLFSAVKNFSEAASDFHRRLTQADLTNPIAVRIMNDQLMLLERAFIDPLGLPGRRFYRHIIFAPSSHNKYAGESFPGIYDAMFDIENKADPHLAWTEQDQPYETQEGKRMESEYRNSDPLKHSTWT</sequence>
<feature type="domain" description="PA" evidence="27">
    <location>
        <begin position="270"/>
        <end position="358"/>
    </location>
</feature>
<keyword evidence="15" id="KW-0482">Metalloprotease</keyword>
<dbReference type="Proteomes" id="UP000001811">
    <property type="component" value="Chromosome 1"/>
</dbReference>
<evidence type="ECO:0000256" key="22">
    <source>
        <dbReference type="ARBA" id="ARBA00074549"/>
    </source>
</evidence>
<dbReference type="PANTHER" id="PTHR10404:SF38">
    <property type="entry name" value="N-ACETYLATED-ALPHA-LINKED ACIDIC DIPEPTIDASE 2"/>
    <property type="match status" value="1"/>
</dbReference>
<organism evidence="30 31">
    <name type="scientific">Oryctolagus cuniculus</name>
    <name type="common">Rabbit</name>
    <dbReference type="NCBI Taxonomy" id="9986"/>
    <lineage>
        <taxon>Eukaryota</taxon>
        <taxon>Metazoa</taxon>
        <taxon>Chordata</taxon>
        <taxon>Craniata</taxon>
        <taxon>Vertebrata</taxon>
        <taxon>Euteleostomi</taxon>
        <taxon>Mammalia</taxon>
        <taxon>Eutheria</taxon>
        <taxon>Euarchontoglires</taxon>
        <taxon>Glires</taxon>
        <taxon>Lagomorpha</taxon>
        <taxon>Leporidae</taxon>
        <taxon>Oryctolagus</taxon>
    </lineage>
</organism>
<feature type="domain" description="Peptidase M28" evidence="29">
    <location>
        <begin position="456"/>
        <end position="659"/>
    </location>
</feature>
<keyword evidence="9" id="KW-0479">Metal-binding</keyword>
<gene>
    <name evidence="30" type="primary">NAALAD2</name>
</gene>
<dbReference type="HOGENOM" id="CLU_005688_3_2_1"/>
<evidence type="ECO:0000256" key="12">
    <source>
        <dbReference type="ARBA" id="ARBA00022968"/>
    </source>
</evidence>
<dbReference type="Ensembl" id="ENSOCUT00000014140.4">
    <property type="protein sequence ID" value="ENSOCUP00000012152.4"/>
    <property type="gene ID" value="ENSOCUG00000014137.4"/>
</dbReference>
<proteinExistence type="inferred from homology"/>
<evidence type="ECO:0000256" key="5">
    <source>
        <dbReference type="ARBA" id="ARBA00022475"/>
    </source>
</evidence>
<keyword evidence="14" id="KW-0224">Dipeptidase</keyword>
<dbReference type="Bgee" id="ENSOCUG00000014137">
    <property type="expression patterns" value="Expressed in kidney and 14 other cell types or tissues"/>
</dbReference>
<dbReference type="EMBL" id="AAGW02008645">
    <property type="status" value="NOT_ANNOTATED_CDS"/>
    <property type="molecule type" value="Genomic_DNA"/>
</dbReference>
<dbReference type="InterPro" id="IPR039373">
    <property type="entry name" value="Peptidase_M28B"/>
</dbReference>
<dbReference type="EMBL" id="AAGW02008646">
    <property type="status" value="NOT_ANNOTATED_CDS"/>
    <property type="molecule type" value="Genomic_DNA"/>
</dbReference>
<keyword evidence="13 26" id="KW-1133">Transmembrane helix</keyword>
<feature type="region of interest" description="Disordered" evidence="25">
    <location>
        <begin position="1"/>
        <end position="32"/>
    </location>
</feature>
<reference evidence="30 31" key="1">
    <citation type="journal article" date="2011" name="Nature">
        <title>A high-resolution map of human evolutionary constraint using 29 mammals.</title>
        <authorList>
            <person name="Lindblad-Toh K."/>
            <person name="Garber M."/>
            <person name="Zuk O."/>
            <person name="Lin M.F."/>
            <person name="Parker B.J."/>
            <person name="Washietl S."/>
            <person name="Kheradpour P."/>
            <person name="Ernst J."/>
            <person name="Jordan G."/>
            <person name="Mauceli E."/>
            <person name="Ward L.D."/>
            <person name="Lowe C.B."/>
            <person name="Holloway A.K."/>
            <person name="Clamp M."/>
            <person name="Gnerre S."/>
            <person name="Alfoldi J."/>
            <person name="Beal K."/>
            <person name="Chang J."/>
            <person name="Clawson H."/>
            <person name="Cuff J."/>
            <person name="Di Palma F."/>
            <person name="Fitzgerald S."/>
            <person name="Flicek P."/>
            <person name="Guttman M."/>
            <person name="Hubisz M.J."/>
            <person name="Jaffe D.B."/>
            <person name="Jungreis I."/>
            <person name="Kent W.J."/>
            <person name="Kostka D."/>
            <person name="Lara M."/>
            <person name="Martins A.L."/>
            <person name="Massingham T."/>
            <person name="Moltke I."/>
            <person name="Raney B.J."/>
            <person name="Rasmussen M.D."/>
            <person name="Robinson J."/>
            <person name="Stark A."/>
            <person name="Vilella A.J."/>
            <person name="Wen J."/>
            <person name="Xie X."/>
            <person name="Zody M.C."/>
            <person name="Baldwin J."/>
            <person name="Bloom T."/>
            <person name="Chin C.W."/>
            <person name="Heiman D."/>
            <person name="Nicol R."/>
            <person name="Nusbaum C."/>
            <person name="Young S."/>
            <person name="Wilkinson J."/>
            <person name="Worley K.C."/>
            <person name="Kovar C.L."/>
            <person name="Muzny D.M."/>
            <person name="Gibbs R.A."/>
            <person name="Cree A."/>
            <person name="Dihn H.H."/>
            <person name="Fowler G."/>
            <person name="Jhangiani S."/>
            <person name="Joshi V."/>
            <person name="Lee S."/>
            <person name="Lewis L.R."/>
            <person name="Nazareth L.V."/>
            <person name="Okwuonu G."/>
            <person name="Santibanez J."/>
            <person name="Warren W.C."/>
            <person name="Mardis E.R."/>
            <person name="Weinstock G.M."/>
            <person name="Wilson R.K."/>
            <person name="Delehaunty K."/>
            <person name="Dooling D."/>
            <person name="Fronik C."/>
            <person name="Fulton L."/>
            <person name="Fulton B."/>
            <person name="Graves T."/>
            <person name="Minx P."/>
            <person name="Sodergren E."/>
            <person name="Birney E."/>
            <person name="Margulies E.H."/>
            <person name="Herrero J."/>
            <person name="Green E.D."/>
            <person name="Haussler D."/>
            <person name="Siepel A."/>
            <person name="Goldman N."/>
            <person name="Pollard K.S."/>
            <person name="Pedersen J.S."/>
            <person name="Lander E.S."/>
            <person name="Kellis M."/>
        </authorList>
    </citation>
    <scope>NUCLEOTIDE SEQUENCE [LARGE SCALE GENOMIC DNA]</scope>
    <source>
        <strain evidence="30 31">Thorbecke inbred</strain>
    </source>
</reference>
<comment type="catalytic activity">
    <reaction evidence="19">
        <text>Release of an unsubstituted, C-terminal glutamyl residue, typically from Ac-Asp-Glu or folylpoly-gamma-glutamates.</text>
        <dbReference type="EC" id="3.4.17.21"/>
    </reaction>
</comment>
<dbReference type="SMR" id="G1T6T0"/>
<dbReference type="Gene3D" id="3.40.630.10">
    <property type="entry name" value="Zn peptidases"/>
    <property type="match status" value="1"/>
</dbReference>
<dbReference type="CDD" id="cd02121">
    <property type="entry name" value="PA_GCPII_like"/>
    <property type="match status" value="1"/>
</dbReference>
<evidence type="ECO:0000256" key="21">
    <source>
        <dbReference type="ARBA" id="ARBA00066561"/>
    </source>
</evidence>
<evidence type="ECO:0000259" key="27">
    <source>
        <dbReference type="Pfam" id="PF02225"/>
    </source>
</evidence>
<evidence type="ECO:0000259" key="29">
    <source>
        <dbReference type="Pfam" id="PF04389"/>
    </source>
</evidence>
<dbReference type="CDD" id="cd08022">
    <property type="entry name" value="M28_PSMA_like"/>
    <property type="match status" value="1"/>
</dbReference>
<keyword evidence="10" id="KW-0378">Hydrolase</keyword>
<evidence type="ECO:0000256" key="11">
    <source>
        <dbReference type="ARBA" id="ARBA00022833"/>
    </source>
</evidence>
<dbReference type="eggNOG" id="KOG2195">
    <property type="taxonomic scope" value="Eukaryota"/>
</dbReference>
<comment type="subunit">
    <text evidence="4">Homodimer.</text>
</comment>
<keyword evidence="8 26" id="KW-0812">Transmembrane</keyword>
<dbReference type="SUPFAM" id="SSF52025">
    <property type="entry name" value="PA domain"/>
    <property type="match status" value="1"/>
</dbReference>
<dbReference type="Pfam" id="PF02225">
    <property type="entry name" value="PA"/>
    <property type="match status" value="1"/>
</dbReference>
<comment type="function">
    <text evidence="20">Has N-acetylated-alpha-linked-acidic dipeptidase (NAALADase) activity. Also exhibits a dipeptidyl-peptidase IV type activity. Inactivates the peptide neurotransmitter N-acetylaspartylglutamate.</text>
</comment>
<keyword evidence="5" id="KW-1003">Cell membrane</keyword>
<evidence type="ECO:0000256" key="20">
    <source>
        <dbReference type="ARBA" id="ARBA00057657"/>
    </source>
</evidence>
<reference evidence="30" key="2">
    <citation type="submission" date="2025-08" db="UniProtKB">
        <authorList>
            <consortium name="Ensembl"/>
        </authorList>
    </citation>
    <scope>IDENTIFICATION</scope>
    <source>
        <strain evidence="30">Thorbecke</strain>
    </source>
</reference>
<keyword evidence="12" id="KW-0735">Signal-anchor</keyword>
<dbReference type="GO" id="GO:0006508">
    <property type="term" value="P:proteolysis"/>
    <property type="evidence" value="ECO:0007669"/>
    <property type="project" value="UniProtKB-KW"/>
</dbReference>
<dbReference type="FunFam" id="3.40.630.10:FF:000291">
    <property type="entry name" value="N-acetylated alpha-linked acidic dipeptidase 2"/>
    <property type="match status" value="1"/>
</dbReference>
<evidence type="ECO:0000313" key="30">
    <source>
        <dbReference type="Ensembl" id="ENSOCUP00000012152.4"/>
    </source>
</evidence>
<feature type="domain" description="Transferrin receptor-like dimerisation" evidence="28">
    <location>
        <begin position="726"/>
        <end position="815"/>
    </location>
</feature>
<protein>
    <recommendedName>
        <fullName evidence="22">N-acetylated-alpha-linked acidic dipeptidase 2</fullName>
        <ecNumber evidence="21">3.4.17.21</ecNumber>
    </recommendedName>
    <alternativeName>
        <fullName evidence="24">Glutamate carboxypeptidase III</fullName>
    </alternativeName>
    <alternativeName>
        <fullName evidence="23">N-acetylated-alpha-linked acidic dipeptidase II</fullName>
    </alternativeName>
</protein>
<evidence type="ECO:0000256" key="17">
    <source>
        <dbReference type="ARBA" id="ARBA00023180"/>
    </source>
</evidence>
<feature type="region of interest" description="Disordered" evidence="25">
    <location>
        <begin position="830"/>
        <end position="855"/>
    </location>
</feature>
<dbReference type="GO" id="GO:0046872">
    <property type="term" value="F:metal ion binding"/>
    <property type="evidence" value="ECO:0007669"/>
    <property type="project" value="UniProtKB-KW"/>
</dbReference>
<evidence type="ECO:0000256" key="25">
    <source>
        <dbReference type="SAM" id="MobiDB-lite"/>
    </source>
</evidence>
<dbReference type="AlphaFoldDB" id="G1T6T0"/>
<evidence type="ECO:0000256" key="24">
    <source>
        <dbReference type="ARBA" id="ARBA00080488"/>
    </source>
</evidence>
<evidence type="ECO:0000256" key="14">
    <source>
        <dbReference type="ARBA" id="ARBA00022997"/>
    </source>
</evidence>
<dbReference type="FunCoup" id="G1T6T0">
    <property type="interactions" value="28"/>
</dbReference>
<reference evidence="30" key="3">
    <citation type="submission" date="2025-09" db="UniProtKB">
        <authorList>
            <consortium name="Ensembl"/>
        </authorList>
    </citation>
    <scope>IDENTIFICATION</scope>
    <source>
        <strain evidence="30">Thorbecke</strain>
    </source>
</reference>
<feature type="compositionally biased region" description="Basic and acidic residues" evidence="25">
    <location>
        <begin position="834"/>
        <end position="855"/>
    </location>
</feature>
<keyword evidence="31" id="KW-1185">Reference proteome</keyword>
<evidence type="ECO:0000256" key="18">
    <source>
        <dbReference type="ARBA" id="ARBA00023268"/>
    </source>
</evidence>
<keyword evidence="16 26" id="KW-0472">Membrane</keyword>
<dbReference type="MEROPS" id="M28.012"/>
<dbReference type="InterPro" id="IPR007484">
    <property type="entry name" value="Peptidase_M28"/>
</dbReference>
<dbReference type="GeneTree" id="ENSGT01030000234598"/>
<dbReference type="PANTHER" id="PTHR10404">
    <property type="entry name" value="N-ACETYLATED-ALPHA-LINKED ACIDIC DIPEPTIDASE"/>
    <property type="match status" value="1"/>
</dbReference>
<dbReference type="Pfam" id="PF04253">
    <property type="entry name" value="TFR_dimer"/>
    <property type="match status" value="1"/>
</dbReference>
<evidence type="ECO:0000256" key="8">
    <source>
        <dbReference type="ARBA" id="ARBA00022692"/>
    </source>
</evidence>
<evidence type="ECO:0000256" key="2">
    <source>
        <dbReference type="ARBA" id="ARBA00004401"/>
    </source>
</evidence>
<keyword evidence="11" id="KW-0862">Zinc</keyword>
<dbReference type="Gene3D" id="1.20.930.40">
    <property type="entry name" value="Transferrin receptor-like, dimerisation domain"/>
    <property type="match status" value="1"/>
</dbReference>
<dbReference type="InterPro" id="IPR007365">
    <property type="entry name" value="TFR-like_dimer_dom"/>
</dbReference>
<evidence type="ECO:0000256" key="10">
    <source>
        <dbReference type="ARBA" id="ARBA00022801"/>
    </source>
</evidence>
<dbReference type="Pfam" id="PF04389">
    <property type="entry name" value="Peptidase_M28"/>
    <property type="match status" value="1"/>
</dbReference>
<comment type="cofactor">
    <cofactor evidence="1">
        <name>Zn(2+)</name>
        <dbReference type="ChEBI" id="CHEBI:29105"/>
    </cofactor>
</comment>
<evidence type="ECO:0000256" key="26">
    <source>
        <dbReference type="SAM" id="Phobius"/>
    </source>
</evidence>
<dbReference type="SUPFAM" id="SSF53187">
    <property type="entry name" value="Zn-dependent exopeptidases"/>
    <property type="match status" value="1"/>
</dbReference>
<comment type="subcellular location">
    <subcellularLocation>
        <location evidence="2">Cell membrane</location>
        <topology evidence="2">Single-pass type II membrane protein</topology>
    </subcellularLocation>
</comment>
<dbReference type="STRING" id="9986.ENSOCUP00000012152"/>
<evidence type="ECO:0000256" key="3">
    <source>
        <dbReference type="ARBA" id="ARBA00005634"/>
    </source>
</evidence>
<evidence type="ECO:0000256" key="15">
    <source>
        <dbReference type="ARBA" id="ARBA00023049"/>
    </source>
</evidence>
<dbReference type="GO" id="GO:0016805">
    <property type="term" value="F:dipeptidase activity"/>
    <property type="evidence" value="ECO:0007669"/>
    <property type="project" value="UniProtKB-KW"/>
</dbReference>
<name>G1T6T0_RABIT</name>
<dbReference type="InParanoid" id="G1T6T0"/>
<evidence type="ECO:0000256" key="16">
    <source>
        <dbReference type="ARBA" id="ARBA00023136"/>
    </source>
</evidence>